<sequence>RNKELLSKAMSVHKHSENMNDPLRLSTVLQMYEMLRLHDWEKFRTASHLTYKTGSSIIKKLFEACEKDIEQRTADIFEVLDVRSLSDAMTNNKQEMMPEIRNLFRYSYYKNDTEFYSKIIMQAGIDPKLAIQRQFALQCCRIYCLLLLQEPPVKAVWNIQESPIQYLDHVDKK</sequence>
<feature type="non-terminal residue" evidence="1">
    <location>
        <position position="1"/>
    </location>
</feature>
<keyword evidence="2" id="KW-1185">Reference proteome</keyword>
<evidence type="ECO:0000313" key="1">
    <source>
        <dbReference type="EMBL" id="KGL88144.1"/>
    </source>
</evidence>
<dbReference type="AlphaFoldDB" id="A0A0A0A0M9"/>
<evidence type="ECO:0000313" key="2">
    <source>
        <dbReference type="Proteomes" id="UP000053858"/>
    </source>
</evidence>
<protein>
    <submittedName>
        <fullName evidence="1">Uncharacterized protein</fullName>
    </submittedName>
</protein>
<dbReference type="Proteomes" id="UP000053858">
    <property type="component" value="Unassembled WGS sequence"/>
</dbReference>
<dbReference type="EMBL" id="KL870368">
    <property type="protein sequence ID" value="KGL88144.1"/>
    <property type="molecule type" value="Genomic_DNA"/>
</dbReference>
<accession>A0A0A0A0M9</accession>
<gene>
    <name evidence="1" type="ORF">N301_05899</name>
</gene>
<name>A0A0A0A0M9_CHAVO</name>
<proteinExistence type="predicted"/>
<organism evidence="1 2">
    <name type="scientific">Charadrius vociferus</name>
    <name type="common">Killdeer</name>
    <name type="synonym">Aegialitis vocifera</name>
    <dbReference type="NCBI Taxonomy" id="50402"/>
    <lineage>
        <taxon>Eukaryota</taxon>
        <taxon>Metazoa</taxon>
        <taxon>Chordata</taxon>
        <taxon>Craniata</taxon>
        <taxon>Vertebrata</taxon>
        <taxon>Euteleostomi</taxon>
        <taxon>Archelosauria</taxon>
        <taxon>Archosauria</taxon>
        <taxon>Dinosauria</taxon>
        <taxon>Saurischia</taxon>
        <taxon>Theropoda</taxon>
        <taxon>Coelurosauria</taxon>
        <taxon>Aves</taxon>
        <taxon>Neognathae</taxon>
        <taxon>Neoaves</taxon>
        <taxon>Charadriiformes</taxon>
        <taxon>Charadriidae</taxon>
        <taxon>Charadrius</taxon>
    </lineage>
</organism>
<reference evidence="2" key="1">
    <citation type="journal article" date="2014" name="Science">
        <title>Comparative genomics reveals insights into avian genome evolution and adaptation.</title>
        <authorList>
            <consortium name="Avian Genome Consortium"/>
            <person name="Zhang G."/>
            <person name="Li C."/>
            <person name="Li Q."/>
            <person name="Li B."/>
            <person name="Larkin D.M."/>
            <person name="Lee C."/>
            <person name="Storz J.F."/>
            <person name="Antunes A."/>
            <person name="Greenwold M.J."/>
            <person name="Meredith R.W."/>
            <person name="Odeen A."/>
            <person name="Cui J."/>
            <person name="Zhou Q."/>
            <person name="Xu L."/>
            <person name="Pan H."/>
            <person name="Wang Z."/>
            <person name="Jin L."/>
            <person name="Zhang P."/>
            <person name="Hu H."/>
            <person name="Yang W."/>
            <person name="Hu J."/>
            <person name="Xiao J."/>
            <person name="Yang Z."/>
            <person name="Liu Y."/>
            <person name="Xie Q."/>
            <person name="Yu H."/>
            <person name="Lian J."/>
            <person name="Wen P."/>
            <person name="Zhang F."/>
            <person name="Li H."/>
            <person name="Zeng Y."/>
            <person name="Xiong Z."/>
            <person name="Liu S."/>
            <person name="Zhou L."/>
            <person name="Huang Z."/>
            <person name="An N."/>
            <person name="Wang J."/>
            <person name="Zheng Q."/>
            <person name="Xiong Y."/>
            <person name="Wang G."/>
            <person name="Wang B."/>
            <person name="Wang J."/>
            <person name="Fan Y."/>
            <person name="da Fonseca R.R."/>
            <person name="Alfaro-Nunez A."/>
            <person name="Schubert M."/>
            <person name="Orlando L."/>
            <person name="Mourier T."/>
            <person name="Howard J.T."/>
            <person name="Ganapathy G."/>
            <person name="Pfenning A."/>
            <person name="Whitney O."/>
            <person name="Rivas M.V."/>
            <person name="Hara E."/>
            <person name="Smith J."/>
            <person name="Farre M."/>
            <person name="Narayan J."/>
            <person name="Slavov G."/>
            <person name="Romanov M.N."/>
            <person name="Borges R."/>
            <person name="Machado J.P."/>
            <person name="Khan I."/>
            <person name="Springer M.S."/>
            <person name="Gatesy J."/>
            <person name="Hoffmann F.G."/>
            <person name="Opazo J.C."/>
            <person name="Hastad O."/>
            <person name="Sawyer R.H."/>
            <person name="Kim H."/>
            <person name="Kim K.W."/>
            <person name="Kim H.J."/>
            <person name="Cho S."/>
            <person name="Li N."/>
            <person name="Huang Y."/>
            <person name="Bruford M.W."/>
            <person name="Zhan X."/>
            <person name="Dixon A."/>
            <person name="Bertelsen M.F."/>
            <person name="Derryberry E."/>
            <person name="Warren W."/>
            <person name="Wilson R.K."/>
            <person name="Li S."/>
            <person name="Ray D.A."/>
            <person name="Green R.E."/>
            <person name="O'Brien S.J."/>
            <person name="Griffin D."/>
            <person name="Johnson W.E."/>
            <person name="Haussler D."/>
            <person name="Ryder O.A."/>
            <person name="Willerslev E."/>
            <person name="Graves G.R."/>
            <person name="Alstrom P."/>
            <person name="Fjeldsa J."/>
            <person name="Mindell D.P."/>
            <person name="Edwards S.V."/>
            <person name="Braun E.L."/>
            <person name="Rahbek C."/>
            <person name="Burt D.W."/>
            <person name="Houde P."/>
            <person name="Zhang Y."/>
            <person name="Yang H."/>
            <person name="Wang J."/>
            <person name="Jarvis E.D."/>
            <person name="Gilbert M.T."/>
            <person name="Wang J."/>
        </authorList>
    </citation>
    <scope>NUCLEOTIDE SEQUENCE [LARGE SCALE GENOMIC DNA]</scope>
</reference>
<feature type="non-terminal residue" evidence="1">
    <location>
        <position position="173"/>
    </location>
</feature>